<feature type="transmembrane region" description="Helical" evidence="1">
    <location>
        <begin position="118"/>
        <end position="141"/>
    </location>
</feature>
<name>A0A7Y5EM82_9GAMM</name>
<protein>
    <submittedName>
        <fullName evidence="2">Uncharacterized protein</fullName>
    </submittedName>
</protein>
<comment type="caution">
    <text evidence="2">The sequence shown here is derived from an EMBL/GenBank/DDBJ whole genome shotgun (WGS) entry which is preliminary data.</text>
</comment>
<keyword evidence="3" id="KW-1185">Reference proteome</keyword>
<proteinExistence type="predicted"/>
<feature type="transmembrane region" description="Helical" evidence="1">
    <location>
        <begin position="215"/>
        <end position="233"/>
    </location>
</feature>
<keyword evidence="1" id="KW-0472">Membrane</keyword>
<dbReference type="EMBL" id="JABSOD010000020">
    <property type="protein sequence ID" value="NRQ43978.1"/>
    <property type="molecule type" value="Genomic_DNA"/>
</dbReference>
<gene>
    <name evidence="2" type="ORF">HRH59_15645</name>
</gene>
<feature type="transmembrane region" description="Helical" evidence="1">
    <location>
        <begin position="177"/>
        <end position="195"/>
    </location>
</feature>
<sequence>MELVKRYIAAVQRELPEVKRDEIGRELTANIMDQLDALAEQQGALTEADIAALLKQMGHPRKVAQQYVPPQPFINASYMALYKNTLFMVLGILFVLHLVEVTTYWLSSANMGLIRYGFALFGGFIDEACFGFTSITLAYWLMSRQQPVANTGCGANWQPEKLPPAGPGWQHIKLQDIFTDLASYIFLLVVIWYPLYMSAEQLAQSALLLSSNVRLILQYSTPLIVLGIVHSLWQLRQRLWSRNMLATHVLLNATIAVIALYLASTSPLLQLNTERWLGVFNLQQIERSAMITLVIIALFPAWEALRDSLRLRNLK</sequence>
<accession>A0A7Y5EM82</accession>
<organism evidence="2 3">
    <name type="scientific">Rheinheimera lutimaris</name>
    <dbReference type="NCBI Taxonomy" id="2740584"/>
    <lineage>
        <taxon>Bacteria</taxon>
        <taxon>Pseudomonadati</taxon>
        <taxon>Pseudomonadota</taxon>
        <taxon>Gammaproteobacteria</taxon>
        <taxon>Chromatiales</taxon>
        <taxon>Chromatiaceae</taxon>
        <taxon>Rheinheimera</taxon>
    </lineage>
</organism>
<evidence type="ECO:0000256" key="1">
    <source>
        <dbReference type="SAM" id="Phobius"/>
    </source>
</evidence>
<feature type="transmembrane region" description="Helical" evidence="1">
    <location>
        <begin position="86"/>
        <end position="106"/>
    </location>
</feature>
<dbReference type="Proteomes" id="UP000523161">
    <property type="component" value="Unassembled WGS sequence"/>
</dbReference>
<evidence type="ECO:0000313" key="3">
    <source>
        <dbReference type="Proteomes" id="UP000523161"/>
    </source>
</evidence>
<dbReference type="Pfam" id="PF22564">
    <property type="entry name" value="HAAS"/>
    <property type="match status" value="1"/>
</dbReference>
<dbReference type="AlphaFoldDB" id="A0A7Y5EM82"/>
<dbReference type="RefSeq" id="WP_173502211.1">
    <property type="nucleotide sequence ID" value="NZ_JABSOD010000020.1"/>
</dbReference>
<feature type="transmembrane region" description="Helical" evidence="1">
    <location>
        <begin position="284"/>
        <end position="305"/>
    </location>
</feature>
<feature type="transmembrane region" description="Helical" evidence="1">
    <location>
        <begin position="245"/>
        <end position="264"/>
    </location>
</feature>
<reference evidence="2 3" key="1">
    <citation type="submission" date="2020-06" db="EMBL/GenBank/DDBJ databases">
        <title>Rheinheimera sp. nov., a marine bacterium isolated from coastal.</title>
        <authorList>
            <person name="Yu Q."/>
            <person name="Qi Y."/>
            <person name="Pu J."/>
        </authorList>
    </citation>
    <scope>NUCLEOTIDE SEQUENCE [LARGE SCALE GENOMIC DNA]</scope>
    <source>
        <strain evidence="2 3">YQF-2</strain>
    </source>
</reference>
<evidence type="ECO:0000313" key="2">
    <source>
        <dbReference type="EMBL" id="NRQ43978.1"/>
    </source>
</evidence>
<keyword evidence="1" id="KW-1133">Transmembrane helix</keyword>
<keyword evidence="1" id="KW-0812">Transmembrane</keyword>